<evidence type="ECO:0000313" key="9">
    <source>
        <dbReference type="Proteomes" id="UP001595887"/>
    </source>
</evidence>
<dbReference type="GO" id="GO:0051301">
    <property type="term" value="P:cell division"/>
    <property type="evidence" value="ECO:0007669"/>
    <property type="project" value="UniProtKB-KW"/>
</dbReference>
<dbReference type="Pfam" id="PF02687">
    <property type="entry name" value="FtsX"/>
    <property type="match status" value="1"/>
</dbReference>
<evidence type="ECO:0000256" key="2">
    <source>
        <dbReference type="ARBA" id="ARBA00022475"/>
    </source>
</evidence>
<comment type="caution">
    <text evidence="8">The sequence shown here is derived from an EMBL/GenBank/DDBJ whole genome shotgun (WGS) entry which is preliminary data.</text>
</comment>
<evidence type="ECO:0000256" key="4">
    <source>
        <dbReference type="ARBA" id="ARBA00022989"/>
    </source>
</evidence>
<feature type="domain" description="ABC3 transporter permease C-terminal" evidence="7">
    <location>
        <begin position="176"/>
        <end position="290"/>
    </location>
</feature>
<reference evidence="9" key="1">
    <citation type="journal article" date="2019" name="Int. J. Syst. Evol. Microbiol.">
        <title>The Global Catalogue of Microorganisms (GCM) 10K type strain sequencing project: providing services to taxonomists for standard genome sequencing and annotation.</title>
        <authorList>
            <consortium name="The Broad Institute Genomics Platform"/>
            <consortium name="The Broad Institute Genome Sequencing Center for Infectious Disease"/>
            <person name="Wu L."/>
            <person name="Ma J."/>
        </authorList>
    </citation>
    <scope>NUCLEOTIDE SEQUENCE [LARGE SCALE GENOMIC DNA]</scope>
    <source>
        <strain evidence="9">CECT 8531</strain>
    </source>
</reference>
<dbReference type="Proteomes" id="UP001595887">
    <property type="component" value="Unassembled WGS sequence"/>
</dbReference>
<name>A0ABV8RK89_9SPHN</name>
<dbReference type="PANTHER" id="PTHR47755:SF1">
    <property type="entry name" value="CELL DIVISION PROTEIN FTSX"/>
    <property type="match status" value="1"/>
</dbReference>
<dbReference type="InterPro" id="IPR004513">
    <property type="entry name" value="FtsX"/>
</dbReference>
<feature type="transmembrane region" description="Helical" evidence="6">
    <location>
        <begin position="168"/>
        <end position="192"/>
    </location>
</feature>
<keyword evidence="5 6" id="KW-0472">Membrane</keyword>
<evidence type="ECO:0000256" key="3">
    <source>
        <dbReference type="ARBA" id="ARBA00022692"/>
    </source>
</evidence>
<feature type="transmembrane region" description="Helical" evidence="6">
    <location>
        <begin position="26"/>
        <end position="46"/>
    </location>
</feature>
<sequence>MLLDFALPDHERQLIPEGRISGPMPWVIAIMMFLTLLSAIAGLLLVDAAQQGSDDLSSRITVQIIEPDPSVRAAQRTAISKALQANADIESIRAVPDAEVRDLLEPWLGGDIIDADIAIPALVDVTFKDRPDEKQIKALRTAVRQFSPSARIDSHAVWMAPYLQLMRALLWLAAGVIFLLLLATSAAVILAVRSALNTHRETINIMHMLGGTDIQAARLFQRRVALDSLLGGLIGFVAALIIFWFLAGRFSALGPGMLTSASMPWYGWIILALIPLAVTGLAMLMARWTVVSALRKML</sequence>
<keyword evidence="8" id="KW-0132">Cell division</keyword>
<evidence type="ECO:0000256" key="5">
    <source>
        <dbReference type="ARBA" id="ARBA00023136"/>
    </source>
</evidence>
<evidence type="ECO:0000259" key="7">
    <source>
        <dbReference type="Pfam" id="PF02687"/>
    </source>
</evidence>
<feature type="transmembrane region" description="Helical" evidence="6">
    <location>
        <begin position="265"/>
        <end position="290"/>
    </location>
</feature>
<dbReference type="InterPro" id="IPR003838">
    <property type="entry name" value="ABC3_permease_C"/>
</dbReference>
<organism evidence="8 9">
    <name type="scientific">Sphingorhabdus arenilitoris</name>
    <dbReference type="NCBI Taxonomy" id="1490041"/>
    <lineage>
        <taxon>Bacteria</taxon>
        <taxon>Pseudomonadati</taxon>
        <taxon>Pseudomonadota</taxon>
        <taxon>Alphaproteobacteria</taxon>
        <taxon>Sphingomonadales</taxon>
        <taxon>Sphingomonadaceae</taxon>
        <taxon>Sphingorhabdus</taxon>
    </lineage>
</organism>
<evidence type="ECO:0000256" key="1">
    <source>
        <dbReference type="ARBA" id="ARBA00004651"/>
    </source>
</evidence>
<dbReference type="PANTHER" id="PTHR47755">
    <property type="entry name" value="CELL DIVISION PROTEIN FTSX"/>
    <property type="match status" value="1"/>
</dbReference>
<keyword evidence="2" id="KW-1003">Cell membrane</keyword>
<gene>
    <name evidence="8" type="ORF">ACFOWX_11800</name>
</gene>
<feature type="transmembrane region" description="Helical" evidence="6">
    <location>
        <begin position="224"/>
        <end position="245"/>
    </location>
</feature>
<evidence type="ECO:0000313" key="8">
    <source>
        <dbReference type="EMBL" id="MFC4293099.1"/>
    </source>
</evidence>
<keyword evidence="4 6" id="KW-1133">Transmembrane helix</keyword>
<comment type="subcellular location">
    <subcellularLocation>
        <location evidence="1">Cell membrane</location>
        <topology evidence="1">Multi-pass membrane protein</topology>
    </subcellularLocation>
</comment>
<proteinExistence type="predicted"/>
<dbReference type="EMBL" id="JBHSDH010000013">
    <property type="protein sequence ID" value="MFC4293099.1"/>
    <property type="molecule type" value="Genomic_DNA"/>
</dbReference>
<accession>A0ABV8RK89</accession>
<keyword evidence="8" id="KW-0131">Cell cycle</keyword>
<protein>
    <submittedName>
        <fullName evidence="8">Cell division protein FtsX</fullName>
    </submittedName>
</protein>
<keyword evidence="3 6" id="KW-0812">Transmembrane</keyword>
<evidence type="ECO:0000256" key="6">
    <source>
        <dbReference type="SAM" id="Phobius"/>
    </source>
</evidence>
<keyword evidence="9" id="KW-1185">Reference proteome</keyword>
<dbReference type="RefSeq" id="WP_381424339.1">
    <property type="nucleotide sequence ID" value="NZ_JBHSDH010000013.1"/>
</dbReference>